<dbReference type="AlphaFoldDB" id="A0A0U4F8M6"/>
<dbReference type="Gene3D" id="3.40.30.10">
    <property type="entry name" value="Glutaredoxin"/>
    <property type="match status" value="1"/>
</dbReference>
<gene>
    <name evidence="2" type="ORF">AOX59_11505</name>
</gene>
<reference evidence="2 3" key="1">
    <citation type="submission" date="2016-01" db="EMBL/GenBank/DDBJ databases">
        <title>Complete genome sequence of strain Lentibacillus amyloliquefaciens LAM0015T isolated from saline sediment.</title>
        <authorList>
            <person name="Wang J.-L."/>
            <person name="He M.-X."/>
        </authorList>
    </citation>
    <scope>NUCLEOTIDE SEQUENCE [LARGE SCALE GENOMIC DNA]</scope>
    <source>
        <strain evidence="2 3">LAM0015</strain>
    </source>
</reference>
<dbReference type="PROSITE" id="PS51354">
    <property type="entry name" value="GLUTAREDOXIN_2"/>
    <property type="match status" value="1"/>
</dbReference>
<name>A0A0U4F8M6_9BACI</name>
<dbReference type="OrthoDB" id="9795531at2"/>
<sequence length="90" mass="10431">MSDQEVIVYTSENSEQCQSLLGKLNQWDIDYKQRNVTENREYLNELQEEGIYGTPATFVNKKVVLGNQVNKIKHALGMMDNYQSYSSFSK</sequence>
<proteinExistence type="predicted"/>
<feature type="domain" description="Glutaredoxin" evidence="1">
    <location>
        <begin position="6"/>
        <end position="64"/>
    </location>
</feature>
<dbReference type="EMBL" id="CP013862">
    <property type="protein sequence ID" value="ALX49155.1"/>
    <property type="molecule type" value="Genomic_DNA"/>
</dbReference>
<dbReference type="Pfam" id="PF00462">
    <property type="entry name" value="Glutaredoxin"/>
    <property type="match status" value="1"/>
</dbReference>
<keyword evidence="3" id="KW-1185">Reference proteome</keyword>
<organism evidence="2 3">
    <name type="scientific">Lentibacillus amyloliquefaciens</name>
    <dbReference type="NCBI Taxonomy" id="1472767"/>
    <lineage>
        <taxon>Bacteria</taxon>
        <taxon>Bacillati</taxon>
        <taxon>Bacillota</taxon>
        <taxon>Bacilli</taxon>
        <taxon>Bacillales</taxon>
        <taxon>Bacillaceae</taxon>
        <taxon>Lentibacillus</taxon>
    </lineage>
</organism>
<evidence type="ECO:0000259" key="1">
    <source>
        <dbReference type="Pfam" id="PF00462"/>
    </source>
</evidence>
<dbReference type="STRING" id="1472767.AOX59_11505"/>
<dbReference type="InterPro" id="IPR036249">
    <property type="entry name" value="Thioredoxin-like_sf"/>
</dbReference>
<accession>A0A0U4F8M6</accession>
<evidence type="ECO:0000313" key="2">
    <source>
        <dbReference type="EMBL" id="ALX49155.1"/>
    </source>
</evidence>
<protein>
    <submittedName>
        <fullName evidence="2">NrdH-redoxin</fullName>
    </submittedName>
</protein>
<dbReference type="Proteomes" id="UP000050331">
    <property type="component" value="Chromosome"/>
</dbReference>
<evidence type="ECO:0000313" key="3">
    <source>
        <dbReference type="Proteomes" id="UP000050331"/>
    </source>
</evidence>
<dbReference type="SUPFAM" id="SSF52833">
    <property type="entry name" value="Thioredoxin-like"/>
    <property type="match status" value="1"/>
</dbReference>
<dbReference type="InterPro" id="IPR002109">
    <property type="entry name" value="Glutaredoxin"/>
</dbReference>
<dbReference type="KEGG" id="lao:AOX59_11505"/>
<dbReference type="RefSeq" id="WP_068445672.1">
    <property type="nucleotide sequence ID" value="NZ_CP013862.1"/>
</dbReference>